<evidence type="ECO:0000256" key="4">
    <source>
        <dbReference type="ARBA" id="ARBA00022989"/>
    </source>
</evidence>
<keyword evidence="4" id="KW-1133">Transmembrane helix</keyword>
<evidence type="ECO:0000313" key="8">
    <source>
        <dbReference type="Proteomes" id="UP001152320"/>
    </source>
</evidence>
<evidence type="ECO:0000256" key="5">
    <source>
        <dbReference type="ARBA" id="ARBA00023136"/>
    </source>
</evidence>
<evidence type="ECO:0000256" key="1">
    <source>
        <dbReference type="ARBA" id="ARBA00004370"/>
    </source>
</evidence>
<dbReference type="OrthoDB" id="18585at2759"/>
<dbReference type="AlphaFoldDB" id="A0A9Q1BL71"/>
<keyword evidence="5" id="KW-0472">Membrane</keyword>
<comment type="subcellular location">
    <subcellularLocation>
        <location evidence="1">Membrane</location>
    </subcellularLocation>
</comment>
<dbReference type="PANTHER" id="PTHR11923:SF51">
    <property type="entry name" value="LYSOSOME MEMBRANE PROTEIN 2"/>
    <property type="match status" value="1"/>
</dbReference>
<comment type="caution">
    <text evidence="7">The sequence shown here is derived from an EMBL/GenBank/DDBJ whole genome shotgun (WGS) entry which is preliminary data.</text>
</comment>
<dbReference type="PRINTS" id="PR01609">
    <property type="entry name" value="CD36FAMILY"/>
</dbReference>
<dbReference type="PANTHER" id="PTHR11923">
    <property type="entry name" value="SCAVENGER RECEPTOR CLASS B TYPE-1 SR-B1"/>
    <property type="match status" value="1"/>
</dbReference>
<comment type="similarity">
    <text evidence="2">Belongs to the CD36 family.</text>
</comment>
<evidence type="ECO:0000256" key="2">
    <source>
        <dbReference type="ARBA" id="ARBA00010532"/>
    </source>
</evidence>
<dbReference type="Pfam" id="PF01130">
    <property type="entry name" value="CD36"/>
    <property type="match status" value="1"/>
</dbReference>
<keyword evidence="6" id="KW-0325">Glycoprotein</keyword>
<dbReference type="Proteomes" id="UP001152320">
    <property type="component" value="Chromosome 15"/>
</dbReference>
<dbReference type="EMBL" id="JAIZAY010000015">
    <property type="protein sequence ID" value="KAJ8028614.1"/>
    <property type="molecule type" value="Genomic_DNA"/>
</dbReference>
<keyword evidence="3" id="KW-0812">Transmembrane</keyword>
<evidence type="ECO:0000256" key="6">
    <source>
        <dbReference type="ARBA" id="ARBA00023180"/>
    </source>
</evidence>
<dbReference type="PRINTS" id="PR01611">
    <property type="entry name" value="LIMPII"/>
</dbReference>
<dbReference type="GO" id="GO:0016020">
    <property type="term" value="C:membrane"/>
    <property type="evidence" value="ECO:0007669"/>
    <property type="project" value="UniProtKB-SubCell"/>
</dbReference>
<dbReference type="InterPro" id="IPR005429">
    <property type="entry name" value="LimpII"/>
</dbReference>
<evidence type="ECO:0000256" key="3">
    <source>
        <dbReference type="ARBA" id="ARBA00022692"/>
    </source>
</evidence>
<dbReference type="InterPro" id="IPR002159">
    <property type="entry name" value="CD36_fam"/>
</dbReference>
<evidence type="ECO:0000313" key="7">
    <source>
        <dbReference type="EMBL" id="KAJ8028614.1"/>
    </source>
</evidence>
<proteinExistence type="inferred from homology"/>
<organism evidence="7 8">
    <name type="scientific">Holothuria leucospilota</name>
    <name type="common">Black long sea cucumber</name>
    <name type="synonym">Mertensiothuria leucospilota</name>
    <dbReference type="NCBI Taxonomy" id="206669"/>
    <lineage>
        <taxon>Eukaryota</taxon>
        <taxon>Metazoa</taxon>
        <taxon>Echinodermata</taxon>
        <taxon>Eleutherozoa</taxon>
        <taxon>Echinozoa</taxon>
        <taxon>Holothuroidea</taxon>
        <taxon>Aspidochirotacea</taxon>
        <taxon>Aspidochirotida</taxon>
        <taxon>Holothuriidae</taxon>
        <taxon>Holothuria</taxon>
    </lineage>
</organism>
<gene>
    <name evidence="7" type="ORF">HOLleu_30906</name>
</gene>
<sequence length="407" mass="46401">MARFVCVILSLVASLIFLIIGIAVLVGYPIIYRHLTLENVVLANKNMGFNLWKQPPYPIYFQAWVWNVTNSENVTTKGEKPYLVQRGPYTYREIRNKEDVDFNTDDEYISYISPQIFEFVPEMSVGDPKTENITTINIPYLTVANSASFMTSLEQLLIQIAARRVHSKVYDTFRVFDLLWGYTDPLLEELHKEKPDLVPTTFFGLFMDKNNTDDGVYEVNSGKTDASKTAVITSFRNRTNLNYWTTDTCNMINGTDGTYYPPFLNKNKPLYIFSSDICRSIKATFEKTIKVLGVPAHRYVGPPEVFQNATENPANIGFCTPNEKHCLPGGLLNVSNCHEDAPVVMSLPHFLYSEGSVLDMVQGEINPVKEEHQTAFDLEPNTGAPMQVFKRLQINVYQKSYPFFVHQ</sequence>
<name>A0A9Q1BL71_HOLLE</name>
<protein>
    <submittedName>
        <fullName evidence="7">Lysosome membrane protein 2</fullName>
    </submittedName>
</protein>
<accession>A0A9Q1BL71</accession>
<dbReference type="GO" id="GO:0005764">
    <property type="term" value="C:lysosome"/>
    <property type="evidence" value="ECO:0007669"/>
    <property type="project" value="InterPro"/>
</dbReference>
<dbReference type="GO" id="GO:0005044">
    <property type="term" value="F:scavenger receptor activity"/>
    <property type="evidence" value="ECO:0007669"/>
    <property type="project" value="InterPro"/>
</dbReference>
<reference evidence="7" key="1">
    <citation type="submission" date="2021-10" db="EMBL/GenBank/DDBJ databases">
        <title>Tropical sea cucumber genome reveals ecological adaptation and Cuvierian tubules defense mechanism.</title>
        <authorList>
            <person name="Chen T."/>
        </authorList>
    </citation>
    <scope>NUCLEOTIDE SEQUENCE</scope>
    <source>
        <strain evidence="7">Nanhai2018</strain>
        <tissue evidence="7">Muscle</tissue>
    </source>
</reference>
<keyword evidence="8" id="KW-1185">Reference proteome</keyword>